<reference evidence="2" key="1">
    <citation type="journal article" date="2006" name="PLoS Biol.">
        <title>Macronuclear genome sequence of the ciliate Tetrahymena thermophila, a model eukaryote.</title>
        <authorList>
            <person name="Eisen J.A."/>
            <person name="Coyne R.S."/>
            <person name="Wu M."/>
            <person name="Wu D."/>
            <person name="Thiagarajan M."/>
            <person name="Wortman J.R."/>
            <person name="Badger J.H."/>
            <person name="Ren Q."/>
            <person name="Amedeo P."/>
            <person name="Jones K.M."/>
            <person name="Tallon L.J."/>
            <person name="Delcher A.L."/>
            <person name="Salzberg S.L."/>
            <person name="Silva J.C."/>
            <person name="Haas B.J."/>
            <person name="Majoros W.H."/>
            <person name="Farzad M."/>
            <person name="Carlton J.M."/>
            <person name="Smith R.K. Jr."/>
            <person name="Garg J."/>
            <person name="Pearlman R.E."/>
            <person name="Karrer K.M."/>
            <person name="Sun L."/>
            <person name="Manning G."/>
            <person name="Elde N.C."/>
            <person name="Turkewitz A.P."/>
            <person name="Asai D.J."/>
            <person name="Wilkes D.E."/>
            <person name="Wang Y."/>
            <person name="Cai H."/>
            <person name="Collins K."/>
            <person name="Stewart B.A."/>
            <person name="Lee S.R."/>
            <person name="Wilamowska K."/>
            <person name="Weinberg Z."/>
            <person name="Ruzzo W.L."/>
            <person name="Wloga D."/>
            <person name="Gaertig J."/>
            <person name="Frankel J."/>
            <person name="Tsao C.-C."/>
            <person name="Gorovsky M.A."/>
            <person name="Keeling P.J."/>
            <person name="Waller R.F."/>
            <person name="Patron N.J."/>
            <person name="Cherry J.M."/>
            <person name="Stover N.A."/>
            <person name="Krieger C.J."/>
            <person name="del Toro C."/>
            <person name="Ryder H.F."/>
            <person name="Williamson S.C."/>
            <person name="Barbeau R.A."/>
            <person name="Hamilton E.P."/>
            <person name="Orias E."/>
        </authorList>
    </citation>
    <scope>NUCLEOTIDE SEQUENCE [LARGE SCALE GENOMIC DNA]</scope>
    <source>
        <strain evidence="2">SB210</strain>
    </source>
</reference>
<dbReference type="InParanoid" id="W7XHL2"/>
<dbReference type="Proteomes" id="UP000009168">
    <property type="component" value="Unassembled WGS sequence"/>
</dbReference>
<evidence type="ECO:0000313" key="2">
    <source>
        <dbReference type="Proteomes" id="UP000009168"/>
    </source>
</evidence>
<keyword evidence="2" id="KW-1185">Reference proteome</keyword>
<protein>
    <submittedName>
        <fullName evidence="1">Uncharacterized protein</fullName>
    </submittedName>
</protein>
<gene>
    <name evidence="1" type="ORF">TTHERM_000433488</name>
</gene>
<evidence type="ECO:0000313" key="1">
    <source>
        <dbReference type="EMBL" id="EWS72609.1"/>
    </source>
</evidence>
<dbReference type="GeneID" id="24438932"/>
<sequence length="210" mass="24677">MTPMQILTVSFSTLCSLYVYHNKKTNLHIIIQISWIIKESVFIDQFNKILKIIMKGQINLLQQLKIVIAISTISQSRQEILENKITMIIKVYRYNNKLNLLNTQVIKARIAQMSNKLITIQIKLMIQEKRQDKLQLSSLGQSNKQSHQKIKNKLILIFRQKDGKKINELTSYQKLFFTKIIIKMTKAKKSFDFESDNIFFFLNGSQNISY</sequence>
<organism evidence="1 2">
    <name type="scientific">Tetrahymena thermophila (strain SB210)</name>
    <dbReference type="NCBI Taxonomy" id="312017"/>
    <lineage>
        <taxon>Eukaryota</taxon>
        <taxon>Sar</taxon>
        <taxon>Alveolata</taxon>
        <taxon>Ciliophora</taxon>
        <taxon>Intramacronucleata</taxon>
        <taxon>Oligohymenophorea</taxon>
        <taxon>Hymenostomatida</taxon>
        <taxon>Tetrahymenina</taxon>
        <taxon>Tetrahymenidae</taxon>
        <taxon>Tetrahymena</taxon>
    </lineage>
</organism>
<dbReference type="EMBL" id="GG662532">
    <property type="protein sequence ID" value="EWS72609.1"/>
    <property type="molecule type" value="Genomic_DNA"/>
</dbReference>
<name>W7XHL2_TETTS</name>
<dbReference type="AlphaFoldDB" id="W7XHL2"/>
<dbReference type="KEGG" id="tet:TTHERM_000433488"/>
<dbReference type="RefSeq" id="XP_012654892.1">
    <property type="nucleotide sequence ID" value="XM_012799438.1"/>
</dbReference>
<accession>W7XHL2</accession>
<proteinExistence type="predicted"/>